<sequence length="116" mass="12972">MISTECVPEEGPRNRRTTGAPQRNGSTGDDSTNLTGRDRPKEKNQLRTTGGQRDRRKAGNVGVQMMWVAQRVTGPVDAASEIQQLEGGQERQRETAKKDEEHARRTRGSRSSHDSW</sequence>
<organism evidence="2 3">
    <name type="scientific">Ajellomyces capsulatus</name>
    <name type="common">Darling's disease fungus</name>
    <name type="synonym">Histoplasma capsulatum</name>
    <dbReference type="NCBI Taxonomy" id="5037"/>
    <lineage>
        <taxon>Eukaryota</taxon>
        <taxon>Fungi</taxon>
        <taxon>Dikarya</taxon>
        <taxon>Ascomycota</taxon>
        <taxon>Pezizomycotina</taxon>
        <taxon>Eurotiomycetes</taxon>
        <taxon>Eurotiomycetidae</taxon>
        <taxon>Onygenales</taxon>
        <taxon>Ajellomycetaceae</taxon>
        <taxon>Histoplasma</taxon>
    </lineage>
</organism>
<dbReference type="VEuPathDB" id="FungiDB:I7I52_01478"/>
<protein>
    <submittedName>
        <fullName evidence="2">Uncharacterized protein</fullName>
    </submittedName>
</protein>
<evidence type="ECO:0000256" key="1">
    <source>
        <dbReference type="SAM" id="MobiDB-lite"/>
    </source>
</evidence>
<dbReference type="AlphaFoldDB" id="A0A8H8D755"/>
<dbReference type="EMBL" id="JAEVHI010000001">
    <property type="protein sequence ID" value="KAG5303469.1"/>
    <property type="molecule type" value="Genomic_DNA"/>
</dbReference>
<reference evidence="2 3" key="1">
    <citation type="submission" date="2021-01" db="EMBL/GenBank/DDBJ databases">
        <title>Chromosome-level genome assembly of a human fungal pathogen reveals clustering of transcriptionally co-regulated genes.</title>
        <authorList>
            <person name="Voorhies M."/>
            <person name="Cohen S."/>
            <person name="Shea T.P."/>
            <person name="Petrus S."/>
            <person name="Munoz J.F."/>
            <person name="Poplawski S."/>
            <person name="Goldman W.E."/>
            <person name="Michael T."/>
            <person name="Cuomo C.A."/>
            <person name="Sil A."/>
            <person name="Beyhan S."/>
        </authorList>
    </citation>
    <scope>NUCLEOTIDE SEQUENCE [LARGE SCALE GENOMIC DNA]</scope>
    <source>
        <strain evidence="2 3">G184AR</strain>
    </source>
</reference>
<name>A0A8H8D755_AJECA</name>
<gene>
    <name evidence="2" type="ORF">I7I52_01478</name>
</gene>
<evidence type="ECO:0000313" key="3">
    <source>
        <dbReference type="Proteomes" id="UP000670092"/>
    </source>
</evidence>
<dbReference type="OrthoDB" id="10324237at2759"/>
<dbReference type="Proteomes" id="UP000670092">
    <property type="component" value="Unassembled WGS sequence"/>
</dbReference>
<feature type="region of interest" description="Disordered" evidence="1">
    <location>
        <begin position="74"/>
        <end position="116"/>
    </location>
</feature>
<feature type="compositionally biased region" description="Polar residues" evidence="1">
    <location>
        <begin position="17"/>
        <end position="35"/>
    </location>
</feature>
<evidence type="ECO:0000313" key="2">
    <source>
        <dbReference type="EMBL" id="KAG5303469.1"/>
    </source>
</evidence>
<feature type="region of interest" description="Disordered" evidence="1">
    <location>
        <begin position="1"/>
        <end position="62"/>
    </location>
</feature>
<proteinExistence type="predicted"/>
<feature type="compositionally biased region" description="Basic and acidic residues" evidence="1">
    <location>
        <begin position="36"/>
        <end position="45"/>
    </location>
</feature>
<comment type="caution">
    <text evidence="2">The sequence shown here is derived from an EMBL/GenBank/DDBJ whole genome shotgun (WGS) entry which is preliminary data.</text>
</comment>
<accession>A0A8H8D755</accession>
<feature type="compositionally biased region" description="Basic and acidic residues" evidence="1">
    <location>
        <begin position="88"/>
        <end position="103"/>
    </location>
</feature>